<feature type="binding site" evidence="7">
    <location>
        <position position="162"/>
    </location>
    <ligand>
        <name>FMN</name>
        <dbReference type="ChEBI" id="CHEBI:58210"/>
    </ligand>
</feature>
<dbReference type="PANTHER" id="PTHR10578">
    <property type="entry name" value="S -2-HYDROXY-ACID OXIDASE-RELATED"/>
    <property type="match status" value="1"/>
</dbReference>
<name>A0A1D8NEC0_YARLL</name>
<feature type="binding site" evidence="7">
    <location>
        <position position="272"/>
    </location>
    <ligand>
        <name>glyoxylate</name>
        <dbReference type="ChEBI" id="CHEBI:36655"/>
    </ligand>
</feature>
<feature type="binding site" evidence="7">
    <location>
        <begin position="303"/>
        <end position="307"/>
    </location>
    <ligand>
        <name>FMN</name>
        <dbReference type="ChEBI" id="CHEBI:58210"/>
    </ligand>
</feature>
<evidence type="ECO:0000256" key="4">
    <source>
        <dbReference type="ARBA" id="ARBA00023002"/>
    </source>
</evidence>
<feature type="binding site" evidence="7">
    <location>
        <position position="171"/>
    </location>
    <ligand>
        <name>glyoxylate</name>
        <dbReference type="ChEBI" id="CHEBI:36655"/>
    </ligand>
</feature>
<dbReference type="GO" id="GO:0016491">
    <property type="term" value="F:oxidoreductase activity"/>
    <property type="evidence" value="ECO:0007669"/>
    <property type="project" value="UniProtKB-KW"/>
</dbReference>
<feature type="binding site" evidence="7">
    <location>
        <position position="112"/>
    </location>
    <ligand>
        <name>FMN</name>
        <dbReference type="ChEBI" id="CHEBI:58210"/>
    </ligand>
</feature>
<sequence>MPITQKILSLSDLEAAAMPYAEKAPRDYWETGSNDLLTLAENQNAFNYLKIRARAMRGVGTIDISPKVELFGRKFRAPIGVAPSAYHQMADDSGECGTAAACQARNWPMGLSSFSNKPLEEVREAGPDAALFFQLYVFKNKKTSENLVKKAEKAGFKAIALTVDTPYLGNRYADVRNNFKLPSHLSARNFEGTTDQPIDNAAEADSWARKIFNGEECPPDANVVDPDINWAETIPWLRSITNMQIWVKGVVTAEDTHAAIEAGVDGIWVSNHGGRQLDSGLATIDALPEVVEAAAGRVPIHIDGGIRRGGDVFKCLALGADFVWLGRPAIWGLKYDGQAGVELMEQIIEDDLKLTMALAGTKTVAEINRSCLVRIGPAIVKL</sequence>
<dbReference type="VEuPathDB" id="FungiDB:YALI0_D12661g"/>
<dbReference type="PIRSF" id="PIRSF000138">
    <property type="entry name" value="Al-hdrx_acd_dh"/>
    <property type="match status" value="1"/>
</dbReference>
<dbReference type="GeneID" id="2911255"/>
<feature type="active site" description="Proton acceptor" evidence="6">
    <location>
        <position position="272"/>
    </location>
</feature>
<dbReference type="InterPro" id="IPR037396">
    <property type="entry name" value="FMN_HAD"/>
</dbReference>
<dbReference type="SMART" id="SM01240">
    <property type="entry name" value="IMPDH"/>
    <property type="match status" value="1"/>
</dbReference>
<dbReference type="InterPro" id="IPR013785">
    <property type="entry name" value="Aldolase_TIM"/>
</dbReference>
<dbReference type="InterPro" id="IPR012133">
    <property type="entry name" value="Alpha-hydoxy_acid_DH_FMN"/>
</dbReference>
<evidence type="ECO:0000256" key="6">
    <source>
        <dbReference type="PIRSR" id="PIRSR000138-1"/>
    </source>
</evidence>
<dbReference type="SMR" id="A0A1D8NEC0"/>
<gene>
    <name evidence="10" type="ORF">B0I71DRAFT_133089</name>
    <name evidence="9" type="ORF">YALI1_D15848g</name>
</gene>
<dbReference type="EMBL" id="CP017556">
    <property type="protein sequence ID" value="AOW03982.1"/>
    <property type="molecule type" value="Genomic_DNA"/>
</dbReference>
<dbReference type="eggNOG" id="KOG0538">
    <property type="taxonomic scope" value="Eukaryota"/>
</dbReference>
<feature type="binding site" evidence="7">
    <location>
        <position position="270"/>
    </location>
    <ligand>
        <name>FMN</name>
        <dbReference type="ChEBI" id="CHEBI:58210"/>
    </ligand>
</feature>
<protein>
    <submittedName>
        <fullName evidence="10">FMN-dependent dehydrogenase</fullName>
    </submittedName>
</protein>
<evidence type="ECO:0000313" key="10">
    <source>
        <dbReference type="EMBL" id="RDW25171.1"/>
    </source>
</evidence>
<evidence type="ECO:0000256" key="1">
    <source>
        <dbReference type="ARBA" id="ARBA00001917"/>
    </source>
</evidence>
<evidence type="ECO:0000256" key="5">
    <source>
        <dbReference type="ARBA" id="ARBA00024042"/>
    </source>
</evidence>
<accession>A0A1D8NEC0</accession>
<dbReference type="AlphaFoldDB" id="A0A1D8NEC0"/>
<dbReference type="Gene3D" id="3.20.20.70">
    <property type="entry name" value="Aldolase class I"/>
    <property type="match status" value="1"/>
</dbReference>
<feature type="binding site" evidence="7">
    <location>
        <begin position="83"/>
        <end position="85"/>
    </location>
    <ligand>
        <name>FMN</name>
        <dbReference type="ChEBI" id="CHEBI:58210"/>
    </ligand>
</feature>
<dbReference type="PROSITE" id="PS00557">
    <property type="entry name" value="FMN_HYDROXY_ACID_DH_1"/>
    <property type="match status" value="1"/>
</dbReference>
<evidence type="ECO:0000313" key="12">
    <source>
        <dbReference type="Proteomes" id="UP000256601"/>
    </source>
</evidence>
<feature type="domain" description="FMN hydroxy acid dehydrogenase" evidence="8">
    <location>
        <begin position="2"/>
        <end position="377"/>
    </location>
</feature>
<evidence type="ECO:0000313" key="11">
    <source>
        <dbReference type="Proteomes" id="UP000182444"/>
    </source>
</evidence>
<evidence type="ECO:0000256" key="7">
    <source>
        <dbReference type="PIRSR" id="PIRSR000138-2"/>
    </source>
</evidence>
<evidence type="ECO:0000259" key="8">
    <source>
        <dbReference type="PROSITE" id="PS51349"/>
    </source>
</evidence>
<dbReference type="Proteomes" id="UP000182444">
    <property type="component" value="Chromosome 1D"/>
</dbReference>
<dbReference type="Proteomes" id="UP000256601">
    <property type="component" value="Unassembled WGS sequence"/>
</dbReference>
<keyword evidence="4" id="KW-0560">Oxidoreductase</keyword>
<proteinExistence type="inferred from homology"/>
<feature type="binding site" evidence="7">
    <location>
        <position position="134"/>
    </location>
    <ligand>
        <name>FMN</name>
        <dbReference type="ChEBI" id="CHEBI:58210"/>
    </ligand>
</feature>
<dbReference type="VEuPathDB" id="FungiDB:YALI1_D15848g"/>
<dbReference type="SUPFAM" id="SSF51395">
    <property type="entry name" value="FMN-linked oxidoreductases"/>
    <property type="match status" value="1"/>
</dbReference>
<dbReference type="FunFam" id="3.20.20.70:FF:000228">
    <property type="entry name" value="FMN-dependent dehydrogenase family protein"/>
    <property type="match status" value="1"/>
</dbReference>
<feature type="binding site" evidence="7">
    <location>
        <position position="248"/>
    </location>
    <ligand>
        <name>FMN</name>
        <dbReference type="ChEBI" id="CHEBI:58210"/>
    </ligand>
</feature>
<feature type="binding site" evidence="7">
    <location>
        <position position="28"/>
    </location>
    <ligand>
        <name>glyoxylate</name>
        <dbReference type="ChEBI" id="CHEBI:36655"/>
    </ligand>
</feature>
<dbReference type="KEGG" id="yli:2911255"/>
<reference evidence="9 11" key="1">
    <citation type="journal article" date="2016" name="PLoS ONE">
        <title>Sequence Assembly of Yarrowia lipolytica Strain W29/CLIB89 Shows Transposable Element Diversity.</title>
        <authorList>
            <person name="Magnan C."/>
            <person name="Yu J."/>
            <person name="Chang I."/>
            <person name="Jahn E."/>
            <person name="Kanomata Y."/>
            <person name="Wu J."/>
            <person name="Zeller M."/>
            <person name="Oakes M."/>
            <person name="Baldi P."/>
            <person name="Sandmeyer S."/>
        </authorList>
    </citation>
    <scope>NUCLEOTIDE SEQUENCE [LARGE SCALE GENOMIC DNA]</scope>
    <source>
        <strain evidence="9">CLIB89</strain>
        <strain evidence="11">CLIB89(W29)</strain>
    </source>
</reference>
<feature type="binding site" evidence="7">
    <location>
        <begin position="326"/>
        <end position="327"/>
    </location>
    <ligand>
        <name>FMN</name>
        <dbReference type="ChEBI" id="CHEBI:58210"/>
    </ligand>
</feature>
<organism evidence="9 11">
    <name type="scientific">Yarrowia lipolytica</name>
    <name type="common">Candida lipolytica</name>
    <dbReference type="NCBI Taxonomy" id="4952"/>
    <lineage>
        <taxon>Eukaryota</taxon>
        <taxon>Fungi</taxon>
        <taxon>Dikarya</taxon>
        <taxon>Ascomycota</taxon>
        <taxon>Saccharomycotina</taxon>
        <taxon>Dipodascomycetes</taxon>
        <taxon>Dipodascales</taxon>
        <taxon>Dipodascales incertae sedis</taxon>
        <taxon>Yarrowia</taxon>
    </lineage>
</organism>
<comment type="similarity">
    <text evidence="5">Belongs to the FMN-dependent alpha-hydroxy acid dehydrogenase family.</text>
</comment>
<feature type="binding site" evidence="7">
    <location>
        <position position="136"/>
    </location>
    <ligand>
        <name>glyoxylate</name>
        <dbReference type="ChEBI" id="CHEBI:36655"/>
    </ligand>
</feature>
<dbReference type="OMA" id="PEMQVWV"/>
<reference evidence="10 12" key="2">
    <citation type="submission" date="2018-07" db="EMBL/GenBank/DDBJ databases">
        <title>Draft Genome Assemblies for Five Robust Yarrowia lipolytica Strains Exhibiting High Lipid Production and Pentose Sugar Utilization and Sugar Alcohol Secretion from Undetoxified Lignocellulosic Biomass Hydrolysates.</title>
        <authorList>
            <consortium name="DOE Joint Genome Institute"/>
            <person name="Walker C."/>
            <person name="Ryu S."/>
            <person name="Na H."/>
            <person name="Zane M."/>
            <person name="LaButti K."/>
            <person name="Lipzen A."/>
            <person name="Haridas S."/>
            <person name="Barry K."/>
            <person name="Grigoriev I.V."/>
            <person name="Quarterman J."/>
            <person name="Slininger P."/>
            <person name="Dien B."/>
            <person name="Trinh C.T."/>
        </authorList>
    </citation>
    <scope>NUCLEOTIDE SEQUENCE [LARGE SCALE GENOMIC DNA]</scope>
    <source>
        <strain evidence="10 12">YB392</strain>
    </source>
</reference>
<dbReference type="EMBL" id="KZ859010">
    <property type="protein sequence ID" value="RDW25171.1"/>
    <property type="molecule type" value="Genomic_DNA"/>
</dbReference>
<dbReference type="InterPro" id="IPR008259">
    <property type="entry name" value="FMN_hydac_DH_AS"/>
</dbReference>
<dbReference type="CDD" id="cd02809">
    <property type="entry name" value="alpha_hydroxyacid_oxid_FMN"/>
    <property type="match status" value="1"/>
</dbReference>
<keyword evidence="3 7" id="KW-0288">FMN</keyword>
<evidence type="ECO:0000256" key="3">
    <source>
        <dbReference type="ARBA" id="ARBA00022643"/>
    </source>
</evidence>
<dbReference type="Pfam" id="PF01070">
    <property type="entry name" value="FMN_dh"/>
    <property type="match status" value="1"/>
</dbReference>
<dbReference type="PANTHER" id="PTHR10578:SF107">
    <property type="entry name" value="2-HYDROXYACID OXIDASE 1"/>
    <property type="match status" value="1"/>
</dbReference>
<evidence type="ECO:0000313" key="9">
    <source>
        <dbReference type="EMBL" id="AOW03982.1"/>
    </source>
</evidence>
<dbReference type="InterPro" id="IPR000262">
    <property type="entry name" value="FMN-dep_DH"/>
</dbReference>
<comment type="cofactor">
    <cofactor evidence="1">
        <name>FMN</name>
        <dbReference type="ChEBI" id="CHEBI:58210"/>
    </cofactor>
</comment>
<dbReference type="GO" id="GO:0010181">
    <property type="term" value="F:FMN binding"/>
    <property type="evidence" value="ECO:0007669"/>
    <property type="project" value="InterPro"/>
</dbReference>
<keyword evidence="2 7" id="KW-0285">Flavoprotein</keyword>
<dbReference type="PROSITE" id="PS51349">
    <property type="entry name" value="FMN_HYDROXY_ACID_DH_2"/>
    <property type="match status" value="1"/>
</dbReference>
<evidence type="ECO:0000256" key="2">
    <source>
        <dbReference type="ARBA" id="ARBA00022630"/>
    </source>
</evidence>
<feature type="binding site" evidence="7">
    <location>
        <position position="275"/>
    </location>
    <ligand>
        <name>glyoxylate</name>
        <dbReference type="ChEBI" id="CHEBI:36655"/>
    </ligand>
</feature>